<dbReference type="SUPFAM" id="SSF52374">
    <property type="entry name" value="Nucleotidylyl transferase"/>
    <property type="match status" value="1"/>
</dbReference>
<evidence type="ECO:0000256" key="4">
    <source>
        <dbReference type="ARBA" id="ARBA00022490"/>
    </source>
</evidence>
<protein>
    <recommendedName>
        <fullName evidence="3">valine--tRNA ligase</fullName>
        <ecNumber evidence="3">6.1.1.9</ecNumber>
    </recommendedName>
    <alternativeName>
        <fullName evidence="10">Valyl-tRNA synthetase</fullName>
    </alternativeName>
</protein>
<evidence type="ECO:0000256" key="2">
    <source>
        <dbReference type="ARBA" id="ARBA00011245"/>
    </source>
</evidence>
<evidence type="ECO:0000256" key="3">
    <source>
        <dbReference type="ARBA" id="ARBA00013169"/>
    </source>
</evidence>
<evidence type="ECO:0000259" key="12">
    <source>
        <dbReference type="Pfam" id="PF13603"/>
    </source>
</evidence>
<evidence type="ECO:0000256" key="8">
    <source>
        <dbReference type="ARBA" id="ARBA00022917"/>
    </source>
</evidence>
<dbReference type="PANTHER" id="PTHR11946:SF93">
    <property type="entry name" value="VALINE--TRNA LIGASE, CHLOROPLASTIC_MITOCHONDRIAL 2"/>
    <property type="match status" value="1"/>
</dbReference>
<comment type="subunit">
    <text evidence="2">Monomer.</text>
</comment>
<dbReference type="FunFam" id="3.40.50.620:FF:000032">
    <property type="entry name" value="Valine--tRNA ligase"/>
    <property type="match status" value="1"/>
</dbReference>
<organism evidence="13">
    <name type="scientific">marine metagenome</name>
    <dbReference type="NCBI Taxonomy" id="408172"/>
    <lineage>
        <taxon>unclassified sequences</taxon>
        <taxon>metagenomes</taxon>
        <taxon>ecological metagenomes</taxon>
    </lineage>
</organism>
<dbReference type="PRINTS" id="PR00986">
    <property type="entry name" value="TRNASYNTHVAL"/>
</dbReference>
<keyword evidence="7" id="KW-0067">ATP-binding</keyword>
<dbReference type="InterPro" id="IPR001412">
    <property type="entry name" value="aa-tRNA-synth_I_CS"/>
</dbReference>
<dbReference type="Pfam" id="PF00133">
    <property type="entry name" value="tRNA-synt_1"/>
    <property type="match status" value="1"/>
</dbReference>
<keyword evidence="4" id="KW-0963">Cytoplasm</keyword>
<dbReference type="GO" id="GO:0005829">
    <property type="term" value="C:cytosol"/>
    <property type="evidence" value="ECO:0007669"/>
    <property type="project" value="TreeGrafter"/>
</dbReference>
<name>A0A382CJZ9_9ZZZZ</name>
<dbReference type="PROSITE" id="PS00178">
    <property type="entry name" value="AA_TRNA_LIGASE_I"/>
    <property type="match status" value="1"/>
</dbReference>
<feature type="domain" description="Leucyl-tRNA synthetase editing" evidence="12">
    <location>
        <begin position="252"/>
        <end position="311"/>
    </location>
</feature>
<dbReference type="InterPro" id="IPR014729">
    <property type="entry name" value="Rossmann-like_a/b/a_fold"/>
</dbReference>
<dbReference type="EC" id="6.1.1.9" evidence="3"/>
<feature type="non-terminal residue" evidence="13">
    <location>
        <position position="348"/>
    </location>
</feature>
<dbReference type="InterPro" id="IPR025709">
    <property type="entry name" value="Leu_tRNA-synth_edit"/>
</dbReference>
<evidence type="ECO:0000256" key="1">
    <source>
        <dbReference type="ARBA" id="ARBA00004496"/>
    </source>
</evidence>
<evidence type="ECO:0000259" key="11">
    <source>
        <dbReference type="Pfam" id="PF00133"/>
    </source>
</evidence>
<accession>A0A382CJZ9</accession>
<keyword evidence="8" id="KW-0648">Protein biosynthesis</keyword>
<dbReference type="Gene3D" id="3.40.50.620">
    <property type="entry name" value="HUPs"/>
    <property type="match status" value="1"/>
</dbReference>
<evidence type="ECO:0000313" key="13">
    <source>
        <dbReference type="EMBL" id="SVB25663.1"/>
    </source>
</evidence>
<dbReference type="SUPFAM" id="SSF50677">
    <property type="entry name" value="ValRS/IleRS/LeuRS editing domain"/>
    <property type="match status" value="1"/>
</dbReference>
<evidence type="ECO:0000256" key="9">
    <source>
        <dbReference type="ARBA" id="ARBA00023146"/>
    </source>
</evidence>
<evidence type="ECO:0000256" key="5">
    <source>
        <dbReference type="ARBA" id="ARBA00022598"/>
    </source>
</evidence>
<reference evidence="13" key="1">
    <citation type="submission" date="2018-05" db="EMBL/GenBank/DDBJ databases">
        <authorList>
            <person name="Lanie J.A."/>
            <person name="Ng W.-L."/>
            <person name="Kazmierczak K.M."/>
            <person name="Andrzejewski T.M."/>
            <person name="Davidsen T.M."/>
            <person name="Wayne K.J."/>
            <person name="Tettelin H."/>
            <person name="Glass J.I."/>
            <person name="Rusch D."/>
            <person name="Podicherti R."/>
            <person name="Tsui H.-C.T."/>
            <person name="Winkler M.E."/>
        </authorList>
    </citation>
    <scope>NUCLEOTIDE SEQUENCE</scope>
</reference>
<dbReference type="GO" id="GO:0005524">
    <property type="term" value="F:ATP binding"/>
    <property type="evidence" value="ECO:0007669"/>
    <property type="project" value="UniProtKB-KW"/>
</dbReference>
<dbReference type="InterPro" id="IPR002300">
    <property type="entry name" value="aa-tRNA-synth_Ia"/>
</dbReference>
<dbReference type="GO" id="GO:0004832">
    <property type="term" value="F:valine-tRNA ligase activity"/>
    <property type="evidence" value="ECO:0007669"/>
    <property type="project" value="UniProtKB-EC"/>
</dbReference>
<dbReference type="EMBL" id="UINC01034589">
    <property type="protein sequence ID" value="SVB25663.1"/>
    <property type="molecule type" value="Genomic_DNA"/>
</dbReference>
<evidence type="ECO:0000256" key="7">
    <source>
        <dbReference type="ARBA" id="ARBA00022840"/>
    </source>
</evidence>
<dbReference type="PANTHER" id="PTHR11946">
    <property type="entry name" value="VALYL-TRNA SYNTHETASES"/>
    <property type="match status" value="1"/>
</dbReference>
<keyword evidence="5" id="KW-0436">Ligase</keyword>
<gene>
    <name evidence="13" type="ORF">METZ01_LOCUS178517</name>
</gene>
<dbReference type="InterPro" id="IPR002303">
    <property type="entry name" value="Valyl-tRNA_ligase"/>
</dbReference>
<evidence type="ECO:0000256" key="6">
    <source>
        <dbReference type="ARBA" id="ARBA00022741"/>
    </source>
</evidence>
<dbReference type="Pfam" id="PF13603">
    <property type="entry name" value="tRNA-synt_1_2"/>
    <property type="match status" value="1"/>
</dbReference>
<dbReference type="InterPro" id="IPR009008">
    <property type="entry name" value="Val/Leu/Ile-tRNA-synth_edit"/>
</dbReference>
<dbReference type="AlphaFoldDB" id="A0A382CJZ9"/>
<keyword evidence="9" id="KW-0030">Aminoacyl-tRNA synthetase</keyword>
<dbReference type="GO" id="GO:0006438">
    <property type="term" value="P:valyl-tRNA aminoacylation"/>
    <property type="evidence" value="ECO:0007669"/>
    <property type="project" value="InterPro"/>
</dbReference>
<sequence>MNRLPMPSVNELPSTYEPGDCEAEWYQRWEDAGYFKADADSGRPSYCVTIPPPNVTGELHMGHAIQHAIHDAVIRRKRMQGYETLCLPGTDHAGIATQMKVEEQLAAEEGKTRYDVGREALIEKIWAWRQKYGDTIYQQLRKLGASYDWDRSRFTLDDGYVEAVLTAFEHFQTEGWIYRGTRMVNWCPKCGTVISDLETEERPLQSHLWHLRYPGMDGGPDVVVATTRPETMLGDTGVAVHPTDTRWRDAIGKRVMLPLMDRPIPIVADEYADPEMGSGAVKVTPAHDPNDYEVGERHDLPQIVVIGFEGTMTSHAGSYAGQDRYACRKAVVEDLEAGGYLVKIEDHE</sequence>
<proteinExistence type="predicted"/>
<comment type="subcellular location">
    <subcellularLocation>
        <location evidence="1">Cytoplasm</location>
    </subcellularLocation>
</comment>
<dbReference type="Gene3D" id="3.90.740.10">
    <property type="entry name" value="Valyl/Leucyl/Isoleucyl-tRNA synthetase, editing domain"/>
    <property type="match status" value="1"/>
</dbReference>
<feature type="domain" description="Aminoacyl-tRNA synthetase class Ia" evidence="11">
    <location>
        <begin position="24"/>
        <end position="204"/>
    </location>
</feature>
<evidence type="ECO:0000256" key="10">
    <source>
        <dbReference type="ARBA" id="ARBA00029936"/>
    </source>
</evidence>
<keyword evidence="6" id="KW-0547">Nucleotide-binding</keyword>
<dbReference type="GO" id="GO:0002161">
    <property type="term" value="F:aminoacyl-tRNA deacylase activity"/>
    <property type="evidence" value="ECO:0007669"/>
    <property type="project" value="InterPro"/>
</dbReference>